<sequence>MNRWANLLACAVVVTAIGCAGAGNDPGGGGGGGGGGGDSIASVNTALFNQPGRVEATYNSGQGRAVDSPTAVLRRLYIEDEIGLVETLLQSEVKIQLDGYTSQSMEVNPPMTGFSVPIASRKFGIFPLEVQAIEVEQFDGSFVRYQNTNGSPLLSELFPTRITAMPGRITSLQIFLDDATLNHDGSGVQFDRPRFEGINFDPTEGMIMAFLSDYVMFDITNVANKPEMSTGGFANRVYFSGDSIALSLDPAQGGSPFEVLTPLLDPIEGLVTPPNAQFSAPGQYTLRQIDPRDLSNIARITALQGIWRPYWDPNPTQSLLLNVGAFEVITIPNSTDGAKQEIVMIERNGAGQIVNMHFGEVDFSAGTFAVWPIDQVDTGDGSNEVNGTVTDIVYRAGVPSPTYRDIREGRFAITSGSVPAGYSASGRFVVLRL</sequence>
<protein>
    <recommendedName>
        <fullName evidence="4">DUF4382 domain-containing protein</fullName>
    </recommendedName>
</protein>
<dbReference type="EMBL" id="AP021858">
    <property type="protein sequence ID" value="BBO23414.1"/>
    <property type="molecule type" value="Genomic_DNA"/>
</dbReference>
<feature type="chain" id="PRO_5035228348" description="DUF4382 domain-containing protein" evidence="1">
    <location>
        <begin position="23"/>
        <end position="433"/>
    </location>
</feature>
<accession>A0A809SDX1</accession>
<evidence type="ECO:0008006" key="4">
    <source>
        <dbReference type="Google" id="ProtNLM"/>
    </source>
</evidence>
<dbReference type="Proteomes" id="UP000662873">
    <property type="component" value="Chromosome"/>
</dbReference>
<reference evidence="2" key="1">
    <citation type="journal article" name="DNA Res.">
        <title>The physiological potential of anammox bacteria as revealed by their core genome structure.</title>
        <authorList>
            <person name="Okubo T."/>
            <person name="Toyoda A."/>
            <person name="Fukuhara K."/>
            <person name="Uchiyama I."/>
            <person name="Harigaya Y."/>
            <person name="Kuroiwa M."/>
            <person name="Suzuki T."/>
            <person name="Murakami Y."/>
            <person name="Suwa Y."/>
            <person name="Takami H."/>
        </authorList>
    </citation>
    <scope>NUCLEOTIDE SEQUENCE</scope>
    <source>
        <strain evidence="2">317325-2</strain>
    </source>
</reference>
<evidence type="ECO:0000313" key="3">
    <source>
        <dbReference type="Proteomes" id="UP000662873"/>
    </source>
</evidence>
<gene>
    <name evidence="2" type="ORF">NPRO_10090</name>
</gene>
<dbReference type="KEGG" id="npy:NPRO_10090"/>
<keyword evidence="1" id="KW-0732">Signal</keyword>
<dbReference type="PROSITE" id="PS51257">
    <property type="entry name" value="PROKAR_LIPOPROTEIN"/>
    <property type="match status" value="1"/>
</dbReference>
<evidence type="ECO:0000313" key="2">
    <source>
        <dbReference type="EMBL" id="BBO23414.1"/>
    </source>
</evidence>
<dbReference type="AlphaFoldDB" id="A0A809SDX1"/>
<proteinExistence type="predicted"/>
<evidence type="ECO:0000256" key="1">
    <source>
        <dbReference type="SAM" id="SignalP"/>
    </source>
</evidence>
<feature type="signal peptide" evidence="1">
    <location>
        <begin position="1"/>
        <end position="22"/>
    </location>
</feature>
<name>A0A809SDX1_9BACT</name>
<organism evidence="2 3">
    <name type="scientific">Candidatus Nitrosymbiomonas proteolyticus</name>
    <dbReference type="NCBI Taxonomy" id="2608984"/>
    <lineage>
        <taxon>Bacteria</taxon>
        <taxon>Bacillati</taxon>
        <taxon>Armatimonadota</taxon>
        <taxon>Armatimonadota incertae sedis</taxon>
        <taxon>Candidatus Nitrosymbiomonas</taxon>
    </lineage>
</organism>